<feature type="domain" description="G-protein coupled receptors family 1 profile" evidence="9">
    <location>
        <begin position="31"/>
        <end position="289"/>
    </location>
</feature>
<evidence type="ECO:0000259" key="9">
    <source>
        <dbReference type="PROSITE" id="PS50262"/>
    </source>
</evidence>
<feature type="transmembrane region" description="Helical" evidence="8">
    <location>
        <begin position="181"/>
        <end position="206"/>
    </location>
</feature>
<evidence type="ECO:0000256" key="2">
    <source>
        <dbReference type="ARBA" id="ARBA00022692"/>
    </source>
</evidence>
<feature type="transmembrane region" description="Helical" evidence="8">
    <location>
        <begin position="227"/>
        <end position="248"/>
    </location>
</feature>
<evidence type="ECO:0000256" key="6">
    <source>
        <dbReference type="ARBA" id="ARBA00023170"/>
    </source>
</evidence>
<dbReference type="Gene3D" id="1.20.1070.10">
    <property type="entry name" value="Rhodopsin 7-helix transmembrane proteins"/>
    <property type="match status" value="1"/>
</dbReference>
<dbReference type="GO" id="GO:0005886">
    <property type="term" value="C:plasma membrane"/>
    <property type="evidence" value="ECO:0007669"/>
    <property type="project" value="TreeGrafter"/>
</dbReference>
<name>A0A814M7H9_ADIRI</name>
<dbReference type="PROSITE" id="PS50262">
    <property type="entry name" value="G_PROTEIN_RECEP_F1_2"/>
    <property type="match status" value="1"/>
</dbReference>
<reference evidence="10" key="1">
    <citation type="submission" date="2021-02" db="EMBL/GenBank/DDBJ databases">
        <authorList>
            <person name="Nowell W R."/>
        </authorList>
    </citation>
    <scope>NUCLEOTIDE SEQUENCE</scope>
</reference>
<dbReference type="EMBL" id="CAJNOR010001098">
    <property type="protein sequence ID" value="CAF1074360.1"/>
    <property type="molecule type" value="Genomic_DNA"/>
</dbReference>
<accession>A0A814M7H9</accession>
<evidence type="ECO:0000256" key="8">
    <source>
        <dbReference type="SAM" id="Phobius"/>
    </source>
</evidence>
<keyword evidence="2 8" id="KW-0812">Transmembrane</keyword>
<evidence type="ECO:0000256" key="5">
    <source>
        <dbReference type="ARBA" id="ARBA00023136"/>
    </source>
</evidence>
<dbReference type="InterPro" id="IPR000276">
    <property type="entry name" value="GPCR_Rhodpsn"/>
</dbReference>
<evidence type="ECO:0000256" key="7">
    <source>
        <dbReference type="ARBA" id="ARBA00023224"/>
    </source>
</evidence>
<dbReference type="SUPFAM" id="SSF81321">
    <property type="entry name" value="Family A G protein-coupled receptor-like"/>
    <property type="match status" value="1"/>
</dbReference>
<dbReference type="GO" id="GO:0004930">
    <property type="term" value="F:G protein-coupled receptor activity"/>
    <property type="evidence" value="ECO:0007669"/>
    <property type="project" value="UniProtKB-KW"/>
</dbReference>
<sequence length="333" mass="37905">MSTSSVSSLVFATKQLTIYGGISIVITGVIGGCLNIIVFLSLRTFRQNSCSFYLTIMSIVNICDLLADLLPRILLAIYNIDGTETSLFYCKFRLYLLSICTSLSLTCFCLATMDQYCATSSRQRLQQLCNIRLARRLIGIFACVWIIHSIPYLIYLKHILSPITHKMSCSMTDPIFLQYRIYVIVLTLFGVLPLTITILCGLSAYYNTRQIPNYIIPLVRRELDKQLTNMVLWQVFVNVFTIMPYTIINVISLNMKTIDDPLLYAQTQLRSTSTQLLYYVYYAVKFILHIYVCIGEISPTIDLCFISNSSKSIQAYATNNYQSSHAAIVALYY</sequence>
<evidence type="ECO:0000256" key="1">
    <source>
        <dbReference type="ARBA" id="ARBA00004141"/>
    </source>
</evidence>
<comment type="caution">
    <text evidence="10">The sequence shown here is derived from an EMBL/GenBank/DDBJ whole genome shotgun (WGS) entry which is preliminary data.</text>
</comment>
<dbReference type="InterPro" id="IPR017452">
    <property type="entry name" value="GPCR_Rhodpsn_7TM"/>
</dbReference>
<feature type="transmembrane region" description="Helical" evidence="8">
    <location>
        <begin position="276"/>
        <end position="294"/>
    </location>
</feature>
<feature type="transmembrane region" description="Helical" evidence="8">
    <location>
        <begin position="16"/>
        <end position="40"/>
    </location>
</feature>
<gene>
    <name evidence="10" type="ORF">XAT740_LOCUS16985</name>
</gene>
<evidence type="ECO:0000256" key="4">
    <source>
        <dbReference type="ARBA" id="ARBA00023040"/>
    </source>
</evidence>
<dbReference type="Pfam" id="PF00001">
    <property type="entry name" value="7tm_1"/>
    <property type="match status" value="1"/>
</dbReference>
<evidence type="ECO:0000313" key="10">
    <source>
        <dbReference type="EMBL" id="CAF1074360.1"/>
    </source>
</evidence>
<feature type="transmembrane region" description="Helical" evidence="8">
    <location>
        <begin position="52"/>
        <end position="74"/>
    </location>
</feature>
<keyword evidence="7" id="KW-0807">Transducer</keyword>
<keyword evidence="6" id="KW-0675">Receptor</keyword>
<keyword evidence="11" id="KW-1185">Reference proteome</keyword>
<evidence type="ECO:0000256" key="3">
    <source>
        <dbReference type="ARBA" id="ARBA00022989"/>
    </source>
</evidence>
<organism evidence="10 11">
    <name type="scientific">Adineta ricciae</name>
    <name type="common">Rotifer</name>
    <dbReference type="NCBI Taxonomy" id="249248"/>
    <lineage>
        <taxon>Eukaryota</taxon>
        <taxon>Metazoa</taxon>
        <taxon>Spiralia</taxon>
        <taxon>Gnathifera</taxon>
        <taxon>Rotifera</taxon>
        <taxon>Eurotatoria</taxon>
        <taxon>Bdelloidea</taxon>
        <taxon>Adinetida</taxon>
        <taxon>Adinetidae</taxon>
        <taxon>Adineta</taxon>
    </lineage>
</organism>
<proteinExistence type="predicted"/>
<feature type="transmembrane region" description="Helical" evidence="8">
    <location>
        <begin position="133"/>
        <end position="155"/>
    </location>
</feature>
<dbReference type="Proteomes" id="UP000663828">
    <property type="component" value="Unassembled WGS sequence"/>
</dbReference>
<keyword evidence="5 8" id="KW-0472">Membrane</keyword>
<comment type="subcellular location">
    <subcellularLocation>
        <location evidence="1">Membrane</location>
        <topology evidence="1">Multi-pass membrane protein</topology>
    </subcellularLocation>
</comment>
<feature type="transmembrane region" description="Helical" evidence="8">
    <location>
        <begin position="94"/>
        <end position="113"/>
    </location>
</feature>
<evidence type="ECO:0000313" key="11">
    <source>
        <dbReference type="Proteomes" id="UP000663828"/>
    </source>
</evidence>
<dbReference type="AlphaFoldDB" id="A0A814M7H9"/>
<dbReference type="PANTHER" id="PTHR24243:SF230">
    <property type="entry name" value="G-PROTEIN COUPLED RECEPTORS FAMILY 1 PROFILE DOMAIN-CONTAINING PROTEIN"/>
    <property type="match status" value="1"/>
</dbReference>
<dbReference type="PANTHER" id="PTHR24243">
    <property type="entry name" value="G-PROTEIN COUPLED RECEPTOR"/>
    <property type="match status" value="1"/>
</dbReference>
<keyword evidence="4" id="KW-0297">G-protein coupled receptor</keyword>
<keyword evidence="3 8" id="KW-1133">Transmembrane helix</keyword>
<protein>
    <recommendedName>
        <fullName evidence="9">G-protein coupled receptors family 1 profile domain-containing protein</fullName>
    </recommendedName>
</protein>